<evidence type="ECO:0000313" key="1">
    <source>
        <dbReference type="EMBL" id="ETO24626.1"/>
    </source>
</evidence>
<name>X6NF51_RETFI</name>
<sequence length="202" mass="23931">MEAKSERNEDTICCEERIMQLRTEIVELWDCLGVDKEERLGFSPFYEGPKNKFVPVLFFFASDKKNYIEIVFCEDLLVRHENLRDQLSQEWDEISSDLDIFLTSLKNTNEQQQQGGATGTRAMDCTGNNCNDICTQDKWDCSVPDDSLWLEWTQNNTSFRLFNESEISENRSKFERVYKEQSQQFREFRAQRRKEIKSQANK</sequence>
<protein>
    <submittedName>
        <fullName evidence="1">Uncharacterized protein</fullName>
    </submittedName>
</protein>
<reference evidence="1 2" key="1">
    <citation type="journal article" date="2013" name="Curr. Biol.">
        <title>The Genome of the Foraminiferan Reticulomyxa filosa.</title>
        <authorList>
            <person name="Glockner G."/>
            <person name="Hulsmann N."/>
            <person name="Schleicher M."/>
            <person name="Noegel A.A."/>
            <person name="Eichinger L."/>
            <person name="Gallinger C."/>
            <person name="Pawlowski J."/>
            <person name="Sierra R."/>
            <person name="Euteneuer U."/>
            <person name="Pillet L."/>
            <person name="Moustafa A."/>
            <person name="Platzer M."/>
            <person name="Groth M."/>
            <person name="Szafranski K."/>
            <person name="Schliwa M."/>
        </authorList>
    </citation>
    <scope>NUCLEOTIDE SEQUENCE [LARGE SCALE GENOMIC DNA]</scope>
</reference>
<keyword evidence="2" id="KW-1185">Reference proteome</keyword>
<gene>
    <name evidence="1" type="ORF">RFI_12532</name>
</gene>
<accession>X6NF51</accession>
<dbReference type="AlphaFoldDB" id="X6NF51"/>
<feature type="non-terminal residue" evidence="1">
    <location>
        <position position="202"/>
    </location>
</feature>
<dbReference type="EMBL" id="ASPP01009097">
    <property type="protein sequence ID" value="ETO24626.1"/>
    <property type="molecule type" value="Genomic_DNA"/>
</dbReference>
<comment type="caution">
    <text evidence="1">The sequence shown here is derived from an EMBL/GenBank/DDBJ whole genome shotgun (WGS) entry which is preliminary data.</text>
</comment>
<organism evidence="1 2">
    <name type="scientific">Reticulomyxa filosa</name>
    <dbReference type="NCBI Taxonomy" id="46433"/>
    <lineage>
        <taxon>Eukaryota</taxon>
        <taxon>Sar</taxon>
        <taxon>Rhizaria</taxon>
        <taxon>Retaria</taxon>
        <taxon>Foraminifera</taxon>
        <taxon>Monothalamids</taxon>
        <taxon>Reticulomyxidae</taxon>
        <taxon>Reticulomyxa</taxon>
    </lineage>
</organism>
<proteinExistence type="predicted"/>
<evidence type="ECO:0000313" key="2">
    <source>
        <dbReference type="Proteomes" id="UP000023152"/>
    </source>
</evidence>
<dbReference type="Proteomes" id="UP000023152">
    <property type="component" value="Unassembled WGS sequence"/>
</dbReference>